<dbReference type="AlphaFoldDB" id="A0A8H7R0P2"/>
<name>A0A8H7R0P2_9FUNG</name>
<gene>
    <name evidence="2" type="ORF">INT47_010755</name>
</gene>
<keyword evidence="1" id="KW-1133">Transmembrane helix</keyword>
<comment type="caution">
    <text evidence="2">The sequence shown here is derived from an EMBL/GenBank/DDBJ whole genome shotgun (WGS) entry which is preliminary data.</text>
</comment>
<keyword evidence="1" id="KW-0472">Membrane</keyword>
<feature type="transmembrane region" description="Helical" evidence="1">
    <location>
        <begin position="113"/>
        <end position="132"/>
    </location>
</feature>
<accession>A0A8H7R0P2</accession>
<evidence type="ECO:0000313" key="3">
    <source>
        <dbReference type="Proteomes" id="UP000603453"/>
    </source>
</evidence>
<proteinExistence type="predicted"/>
<keyword evidence="1" id="KW-0812">Transmembrane</keyword>
<dbReference type="EMBL" id="JAEPRD010000062">
    <property type="protein sequence ID" value="KAG2202307.1"/>
    <property type="molecule type" value="Genomic_DNA"/>
</dbReference>
<organism evidence="2 3">
    <name type="scientific">Mucor saturninus</name>
    <dbReference type="NCBI Taxonomy" id="64648"/>
    <lineage>
        <taxon>Eukaryota</taxon>
        <taxon>Fungi</taxon>
        <taxon>Fungi incertae sedis</taxon>
        <taxon>Mucoromycota</taxon>
        <taxon>Mucoromycotina</taxon>
        <taxon>Mucoromycetes</taxon>
        <taxon>Mucorales</taxon>
        <taxon>Mucorineae</taxon>
        <taxon>Mucoraceae</taxon>
        <taxon>Mucor</taxon>
    </lineage>
</organism>
<dbReference type="Proteomes" id="UP000603453">
    <property type="component" value="Unassembled WGS sequence"/>
</dbReference>
<evidence type="ECO:0000256" key="1">
    <source>
        <dbReference type="SAM" id="Phobius"/>
    </source>
</evidence>
<protein>
    <submittedName>
        <fullName evidence="2">Uncharacterized protein</fullName>
    </submittedName>
</protein>
<reference evidence="2" key="1">
    <citation type="submission" date="2020-12" db="EMBL/GenBank/DDBJ databases">
        <title>Metabolic potential, ecology and presence of endohyphal bacteria is reflected in genomic diversity of Mucoromycotina.</title>
        <authorList>
            <person name="Muszewska A."/>
            <person name="Okrasinska A."/>
            <person name="Steczkiewicz K."/>
            <person name="Drgas O."/>
            <person name="Orlowska M."/>
            <person name="Perlinska-Lenart U."/>
            <person name="Aleksandrzak-Piekarczyk T."/>
            <person name="Szatraj K."/>
            <person name="Zielenkiewicz U."/>
            <person name="Pilsyk S."/>
            <person name="Malc E."/>
            <person name="Mieczkowski P."/>
            <person name="Kruszewska J.S."/>
            <person name="Biernat P."/>
            <person name="Pawlowska J."/>
        </authorList>
    </citation>
    <scope>NUCLEOTIDE SEQUENCE</scope>
    <source>
        <strain evidence="2">WA0000017839</strain>
    </source>
</reference>
<dbReference type="OrthoDB" id="2248794at2759"/>
<sequence>MLLTSDSVNTAVDDILIGVKNLYVSFKITLSAYVLESPDSGKQLSWYDVKVNNTVRRPDFVGTILNNVVRNGPMPVGKITGENVKDDMHTSLLDLIRIGWFLKQSIDINHFKGIIVLTVIVYFICLLDYGLYPMIEICIINMPRDATQLRQYATVCENLLPVHHLCRQHCQLSGDVHALKANIRQNFKSLPSPSDQEYKLSNFIGVA</sequence>
<evidence type="ECO:0000313" key="2">
    <source>
        <dbReference type="EMBL" id="KAG2202307.1"/>
    </source>
</evidence>
<keyword evidence="3" id="KW-1185">Reference proteome</keyword>